<dbReference type="AlphaFoldDB" id="A0A0R3M653"/>
<evidence type="ECO:0000313" key="1">
    <source>
        <dbReference type="EMBL" id="KRR12614.1"/>
    </source>
</evidence>
<dbReference type="EMBL" id="LLXX01000026">
    <property type="protein sequence ID" value="KRR12614.1"/>
    <property type="molecule type" value="Genomic_DNA"/>
</dbReference>
<dbReference type="RefSeq" id="WP_057848975.1">
    <property type="nucleotide sequence ID" value="NZ_LLXX01000026.1"/>
</dbReference>
<dbReference type="STRING" id="1518501.CQ10_02220"/>
<dbReference type="SUPFAM" id="SSF160272">
    <property type="entry name" value="Shew3726-like"/>
    <property type="match status" value="1"/>
</dbReference>
<dbReference type="OrthoDB" id="8247678at2"/>
<dbReference type="InterPro" id="IPR009962">
    <property type="entry name" value="DUF1488"/>
</dbReference>
<sequence>MTFARGNIRGYDDDRMVLLFSMMDGAREVPCAVSASAMDDLEHVPRTPAGQREEQFARLRDRIEACASRKFQAREFEGTPPGIIVRSIDFRS</sequence>
<dbReference type="Pfam" id="PF07369">
    <property type="entry name" value="DUF1488"/>
    <property type="match status" value="1"/>
</dbReference>
<proteinExistence type="predicted"/>
<dbReference type="InterPro" id="IPR036692">
    <property type="entry name" value="Shew3726-like_sf"/>
</dbReference>
<name>A0A0R3M653_9BRAD</name>
<reference evidence="1 2" key="1">
    <citation type="submission" date="2014-03" db="EMBL/GenBank/DDBJ databases">
        <title>Bradyrhizobium valentinum sp. nov., isolated from effective nodules of Lupinus mariae-josephae, a lupine endemic of basic-lime soils in Eastern Spain.</title>
        <authorList>
            <person name="Duran D."/>
            <person name="Rey L."/>
            <person name="Navarro A."/>
            <person name="Busquets A."/>
            <person name="Imperial J."/>
            <person name="Ruiz-Argueso T."/>
        </authorList>
    </citation>
    <scope>NUCLEOTIDE SEQUENCE [LARGE SCALE GENOMIC DNA]</scope>
    <source>
        <strain evidence="1 2">LmjM3</strain>
    </source>
</reference>
<evidence type="ECO:0000313" key="2">
    <source>
        <dbReference type="Proteomes" id="UP000051913"/>
    </source>
</evidence>
<organism evidence="1 2">
    <name type="scientific">Bradyrhizobium valentinum</name>
    <dbReference type="NCBI Taxonomy" id="1518501"/>
    <lineage>
        <taxon>Bacteria</taxon>
        <taxon>Pseudomonadati</taxon>
        <taxon>Pseudomonadota</taxon>
        <taxon>Alphaproteobacteria</taxon>
        <taxon>Hyphomicrobiales</taxon>
        <taxon>Nitrobacteraceae</taxon>
        <taxon>Bradyrhizobium</taxon>
    </lineage>
</organism>
<dbReference type="Proteomes" id="UP000051913">
    <property type="component" value="Unassembled WGS sequence"/>
</dbReference>
<comment type="caution">
    <text evidence="1">The sequence shown here is derived from an EMBL/GenBank/DDBJ whole genome shotgun (WGS) entry which is preliminary data.</text>
</comment>
<protein>
    <recommendedName>
        <fullName evidence="3">DUF1488 domain-containing protein</fullName>
    </recommendedName>
</protein>
<gene>
    <name evidence="1" type="ORF">CP49_17365</name>
</gene>
<keyword evidence="2" id="KW-1185">Reference proteome</keyword>
<accession>A0A0R3M653</accession>
<evidence type="ECO:0008006" key="3">
    <source>
        <dbReference type="Google" id="ProtNLM"/>
    </source>
</evidence>